<dbReference type="AlphaFoldDB" id="A3IVN6"/>
<dbReference type="Proteomes" id="UP000003781">
    <property type="component" value="Unassembled WGS sequence"/>
</dbReference>
<protein>
    <submittedName>
        <fullName evidence="2">Uncharacterized protein</fullName>
    </submittedName>
</protein>
<dbReference type="EMBL" id="AAXW01000044">
    <property type="protein sequence ID" value="EAZ89426.1"/>
    <property type="molecule type" value="Genomic_DNA"/>
</dbReference>
<feature type="transmembrane region" description="Helical" evidence="1">
    <location>
        <begin position="12"/>
        <end position="36"/>
    </location>
</feature>
<evidence type="ECO:0000313" key="2">
    <source>
        <dbReference type="EMBL" id="EAZ89426.1"/>
    </source>
</evidence>
<comment type="caution">
    <text evidence="2">The sequence shown here is derived from an EMBL/GenBank/DDBJ whole genome shotgun (WGS) entry which is preliminary data.</text>
</comment>
<dbReference type="eggNOG" id="ENOG5030R5R">
    <property type="taxonomic scope" value="Bacteria"/>
</dbReference>
<sequence length="43" mass="4862">MESSLTILKYFLVILDFVEFLATPFGLSAAIILLLWSRFVLLG</sequence>
<keyword evidence="3" id="KW-1185">Reference proteome</keyword>
<organism evidence="2 3">
    <name type="scientific">Crocosphaera chwakensis CCY0110</name>
    <dbReference type="NCBI Taxonomy" id="391612"/>
    <lineage>
        <taxon>Bacteria</taxon>
        <taxon>Bacillati</taxon>
        <taxon>Cyanobacteriota</taxon>
        <taxon>Cyanophyceae</taxon>
        <taxon>Oscillatoriophycideae</taxon>
        <taxon>Chroococcales</taxon>
        <taxon>Aphanothecaceae</taxon>
        <taxon>Crocosphaera</taxon>
        <taxon>Crocosphaera chwakensis</taxon>
    </lineage>
</organism>
<evidence type="ECO:0000256" key="1">
    <source>
        <dbReference type="SAM" id="Phobius"/>
    </source>
</evidence>
<accession>A3IVN6</accession>
<dbReference type="RefSeq" id="WP_008277445.1">
    <property type="nucleotide sequence ID" value="NZ_AAXW01000044.1"/>
</dbReference>
<proteinExistence type="predicted"/>
<name>A3IVN6_9CHRO</name>
<gene>
    <name evidence="2" type="ORF">CY0110_26999</name>
</gene>
<keyword evidence="1" id="KW-0472">Membrane</keyword>
<keyword evidence="1" id="KW-0812">Transmembrane</keyword>
<reference evidence="2 3" key="1">
    <citation type="submission" date="2007-03" db="EMBL/GenBank/DDBJ databases">
        <authorList>
            <person name="Stal L."/>
            <person name="Ferriera S."/>
            <person name="Johnson J."/>
            <person name="Kravitz S."/>
            <person name="Beeson K."/>
            <person name="Sutton G."/>
            <person name="Rogers Y.-H."/>
            <person name="Friedman R."/>
            <person name="Frazier M."/>
            <person name="Venter J.C."/>
        </authorList>
    </citation>
    <scope>NUCLEOTIDE SEQUENCE [LARGE SCALE GENOMIC DNA]</scope>
    <source>
        <strain evidence="2 3">CCY0110</strain>
    </source>
</reference>
<keyword evidence="1" id="KW-1133">Transmembrane helix</keyword>
<evidence type="ECO:0000313" key="3">
    <source>
        <dbReference type="Proteomes" id="UP000003781"/>
    </source>
</evidence>